<dbReference type="EMBL" id="NPCC01000005">
    <property type="protein sequence ID" value="PAE90394.1"/>
    <property type="molecule type" value="Genomic_DNA"/>
</dbReference>
<dbReference type="Pfam" id="PF14038">
    <property type="entry name" value="YqzE"/>
    <property type="match status" value="1"/>
</dbReference>
<organism evidence="2 3">
    <name type="scientific">Shouchella clausii</name>
    <name type="common">Alkalihalobacillus clausii</name>
    <dbReference type="NCBI Taxonomy" id="79880"/>
    <lineage>
        <taxon>Bacteria</taxon>
        <taxon>Bacillati</taxon>
        <taxon>Bacillota</taxon>
        <taxon>Bacilli</taxon>
        <taxon>Bacillales</taxon>
        <taxon>Bacillaceae</taxon>
        <taxon>Shouchella</taxon>
    </lineage>
</organism>
<dbReference type="Proteomes" id="UP000216207">
    <property type="component" value="Unassembled WGS sequence"/>
</dbReference>
<name>A0A268P3P6_SHOCL</name>
<gene>
    <name evidence="2" type="ORF">CHH72_05295</name>
</gene>
<evidence type="ECO:0000313" key="2">
    <source>
        <dbReference type="EMBL" id="PAE90394.1"/>
    </source>
</evidence>
<dbReference type="RefSeq" id="WP_011247344.1">
    <property type="nucleotide sequence ID" value="NZ_BOQQ01000002.1"/>
</dbReference>
<accession>A0A268P3P6</accession>
<dbReference type="OMA" id="THAFGMI"/>
<dbReference type="InterPro" id="IPR025622">
    <property type="entry name" value="YqzE"/>
</dbReference>
<sequence length="64" mass="7560">MTFQDLLKFATQEAVKRMEKPKAIRQEERSKRKAEKQPLSNWAFGVLPMAVSITRRRLKEGRRS</sequence>
<evidence type="ECO:0000256" key="1">
    <source>
        <dbReference type="SAM" id="MobiDB-lite"/>
    </source>
</evidence>
<dbReference type="AlphaFoldDB" id="A0A268P3P6"/>
<feature type="compositionally biased region" description="Basic and acidic residues" evidence="1">
    <location>
        <begin position="17"/>
        <end position="30"/>
    </location>
</feature>
<reference evidence="2 3" key="1">
    <citation type="submission" date="2017-07" db="EMBL/GenBank/DDBJ databases">
        <title>Isolation and whole genome analysis of endospore-forming bacteria from heroin.</title>
        <authorList>
            <person name="Kalinowski J."/>
            <person name="Ahrens B."/>
            <person name="Al-Dilaimi A."/>
            <person name="Winkler A."/>
            <person name="Wibberg D."/>
            <person name="Schleenbecker U."/>
            <person name="Ruckert C."/>
            <person name="Wolfel R."/>
            <person name="Grass G."/>
        </authorList>
    </citation>
    <scope>NUCLEOTIDE SEQUENCE [LARGE SCALE GENOMIC DNA]</scope>
    <source>
        <strain evidence="2 3">7539</strain>
    </source>
</reference>
<proteinExistence type="predicted"/>
<comment type="caution">
    <text evidence="2">The sequence shown here is derived from an EMBL/GenBank/DDBJ whole genome shotgun (WGS) entry which is preliminary data.</text>
</comment>
<protein>
    <submittedName>
        <fullName evidence="2">YqzE family protein</fullName>
    </submittedName>
</protein>
<feature type="region of interest" description="Disordered" evidence="1">
    <location>
        <begin position="17"/>
        <end position="37"/>
    </location>
</feature>
<evidence type="ECO:0000313" key="3">
    <source>
        <dbReference type="Proteomes" id="UP000216207"/>
    </source>
</evidence>